<dbReference type="EMBL" id="LLZZ01000172">
    <property type="protein sequence ID" value="KTA96462.1"/>
    <property type="molecule type" value="Genomic_DNA"/>
</dbReference>
<dbReference type="VEuPathDB" id="FungiDB:CAGL0K01133g"/>
<dbReference type="VEuPathDB" id="FungiDB:GVI51_K00979"/>
<dbReference type="InterPro" id="IPR029006">
    <property type="entry name" value="ADF-H/Gelsolin-like_dom_sf"/>
</dbReference>
<feature type="domain" description="ADF-H" evidence="9">
    <location>
        <begin position="1"/>
        <end position="127"/>
    </location>
</feature>
<dbReference type="CDD" id="cd11285">
    <property type="entry name" value="ADF_Twf-N_like"/>
    <property type="match status" value="1"/>
</dbReference>
<comment type="subunit">
    <text evidence="7">Interacts with G-actin; ADP-actin form.</text>
</comment>
<dbReference type="GO" id="GO:0005884">
    <property type="term" value="C:actin filament"/>
    <property type="evidence" value="ECO:0007669"/>
    <property type="project" value="EnsemblFungi"/>
</dbReference>
<dbReference type="GO" id="GO:0030836">
    <property type="term" value="P:positive regulation of actin filament depolymerization"/>
    <property type="evidence" value="ECO:0007669"/>
    <property type="project" value="EnsemblFungi"/>
</dbReference>
<keyword evidence="6" id="KW-0206">Cytoskeleton</keyword>
<organism evidence="10 11">
    <name type="scientific">Candida glabrata</name>
    <name type="common">Yeast</name>
    <name type="synonym">Torulopsis glabrata</name>
    <dbReference type="NCBI Taxonomy" id="5478"/>
    <lineage>
        <taxon>Eukaryota</taxon>
        <taxon>Fungi</taxon>
        <taxon>Dikarya</taxon>
        <taxon>Ascomycota</taxon>
        <taxon>Saccharomycotina</taxon>
        <taxon>Saccharomycetes</taxon>
        <taxon>Saccharomycetales</taxon>
        <taxon>Saccharomycetaceae</taxon>
        <taxon>Nakaseomyces</taxon>
    </lineage>
</organism>
<dbReference type="PROSITE" id="PS51263">
    <property type="entry name" value="ADF_H"/>
    <property type="match status" value="1"/>
</dbReference>
<evidence type="ECO:0000256" key="4">
    <source>
        <dbReference type="ARBA" id="ARBA00022737"/>
    </source>
</evidence>
<evidence type="ECO:0000256" key="1">
    <source>
        <dbReference type="ARBA" id="ARBA00004245"/>
    </source>
</evidence>
<keyword evidence="4" id="KW-0677">Repeat</keyword>
<dbReference type="GO" id="GO:0051014">
    <property type="term" value="P:actin filament severing"/>
    <property type="evidence" value="ECO:0007669"/>
    <property type="project" value="EnsemblFungi"/>
</dbReference>
<dbReference type="GO" id="GO:0051015">
    <property type="term" value="F:actin filament binding"/>
    <property type="evidence" value="ECO:0007669"/>
    <property type="project" value="EnsemblFungi"/>
</dbReference>
<gene>
    <name evidence="10" type="ORF">AO440_003298</name>
</gene>
<dbReference type="Pfam" id="PF00241">
    <property type="entry name" value="Cofilin_ADF"/>
    <property type="match status" value="2"/>
</dbReference>
<dbReference type="GO" id="GO:0051016">
    <property type="term" value="P:barbed-end actin filament capping"/>
    <property type="evidence" value="ECO:0007669"/>
    <property type="project" value="TreeGrafter"/>
</dbReference>
<evidence type="ECO:0000313" key="11">
    <source>
        <dbReference type="Proteomes" id="UP000054886"/>
    </source>
</evidence>
<name>A0A0W0DCH4_CANGB</name>
<reference evidence="10 11" key="1">
    <citation type="submission" date="2015-10" db="EMBL/GenBank/DDBJ databases">
        <title>Draft genomes sequences of Candida glabrata isolates 1A, 1B, 2A, 2B, 3A and 3B.</title>
        <authorList>
            <person name="Haavelsrud O.E."/>
            <person name="Gaustad P."/>
        </authorList>
    </citation>
    <scope>NUCLEOTIDE SEQUENCE [LARGE SCALE GENOMIC DNA]</scope>
    <source>
        <strain evidence="10">910700640</strain>
    </source>
</reference>
<sequence>MSNQSGILANQALLDELNKDLANAGVVTARISSDSTAVELDSTYATVEDCVKALSDEPLYIFYHAPATAEYQFISYVPDTSAVRSKMLYASTKNTLVRQIGTNSIGKQLLITEASELADFAKNLANDNGTDNDALTESERSAREIDATQKREFYSTYNSISGRQLVSQTGGGPNVLQFDVKMSDNVKQLLKETNVVSFKIDLSNEDISVLNKENISNPEDLKLSSEHPTYTLYRNNELYYFIYSCPSGSKVKERMLYASNKSGFIKHLNEKEGIEFSNVIEIGDADELELSLISSGTTQQLQSEASKSDSNSTRKFNRPRGPGGRKR</sequence>
<dbReference type="SMART" id="SM00102">
    <property type="entry name" value="ADF"/>
    <property type="match status" value="2"/>
</dbReference>
<accession>A0A0W0DCH4</accession>
<dbReference type="SUPFAM" id="SSF55753">
    <property type="entry name" value="Actin depolymerizing proteins"/>
    <property type="match status" value="2"/>
</dbReference>
<dbReference type="InterPro" id="IPR002108">
    <property type="entry name" value="ADF-H"/>
</dbReference>
<dbReference type="GO" id="GO:0003785">
    <property type="term" value="F:actin monomer binding"/>
    <property type="evidence" value="ECO:0007669"/>
    <property type="project" value="EnsemblFungi"/>
</dbReference>
<feature type="compositionally biased region" description="Basic residues" evidence="8">
    <location>
        <begin position="315"/>
        <end position="327"/>
    </location>
</feature>
<comment type="caution">
    <text evidence="10">The sequence shown here is derived from an EMBL/GenBank/DDBJ whole genome shotgun (WGS) entry which is preliminary data.</text>
</comment>
<dbReference type="GO" id="GO:0005737">
    <property type="term" value="C:cytoplasm"/>
    <property type="evidence" value="ECO:0007669"/>
    <property type="project" value="TreeGrafter"/>
</dbReference>
<dbReference type="PANTHER" id="PTHR13759">
    <property type="entry name" value="TWINFILIN"/>
    <property type="match status" value="1"/>
</dbReference>
<evidence type="ECO:0000259" key="9">
    <source>
        <dbReference type="PROSITE" id="PS51263"/>
    </source>
</evidence>
<dbReference type="Proteomes" id="UP000054886">
    <property type="component" value="Unassembled WGS sequence"/>
</dbReference>
<evidence type="ECO:0000256" key="7">
    <source>
        <dbReference type="ARBA" id="ARBA00038532"/>
    </source>
</evidence>
<evidence type="ECO:0000256" key="2">
    <source>
        <dbReference type="ARBA" id="ARBA00009557"/>
    </source>
</evidence>
<feature type="region of interest" description="Disordered" evidence="8">
    <location>
        <begin position="295"/>
        <end position="327"/>
    </location>
</feature>
<evidence type="ECO:0000256" key="8">
    <source>
        <dbReference type="SAM" id="MobiDB-lite"/>
    </source>
</evidence>
<dbReference type="GO" id="GO:0044396">
    <property type="term" value="P:actin cortical patch organization"/>
    <property type="evidence" value="ECO:0007669"/>
    <property type="project" value="EnsemblFungi"/>
</dbReference>
<dbReference type="VEuPathDB" id="FungiDB:GWK60_K00979"/>
<protein>
    <submittedName>
        <fullName evidence="10">Twinfilin-1</fullName>
    </submittedName>
</protein>
<evidence type="ECO:0000256" key="5">
    <source>
        <dbReference type="ARBA" id="ARBA00023203"/>
    </source>
</evidence>
<proteinExistence type="inferred from homology"/>
<dbReference type="PANTHER" id="PTHR13759:SF1">
    <property type="entry name" value="TWINFILIN"/>
    <property type="match status" value="1"/>
</dbReference>
<dbReference type="GO" id="GO:0030042">
    <property type="term" value="P:actin filament depolymerization"/>
    <property type="evidence" value="ECO:0007669"/>
    <property type="project" value="EnsemblFungi"/>
</dbReference>
<evidence type="ECO:0000256" key="3">
    <source>
        <dbReference type="ARBA" id="ARBA00022490"/>
    </source>
</evidence>
<feature type="compositionally biased region" description="Polar residues" evidence="8">
    <location>
        <begin position="295"/>
        <end position="314"/>
    </location>
</feature>
<dbReference type="GO" id="GO:0140311">
    <property type="term" value="F:protein sequestering activity"/>
    <property type="evidence" value="ECO:0007669"/>
    <property type="project" value="EnsemblFungi"/>
</dbReference>
<evidence type="ECO:0000313" key="10">
    <source>
        <dbReference type="EMBL" id="KTA96462.1"/>
    </source>
</evidence>
<dbReference type="VEuPathDB" id="FungiDB:B1J91_K01133g"/>
<comment type="similarity">
    <text evidence="2">Belongs to the actin-binding proteins ADF family. Twinfilin subfamily.</text>
</comment>
<dbReference type="AlphaFoldDB" id="A0A0W0DCH4"/>
<dbReference type="InterPro" id="IPR028458">
    <property type="entry name" value="Twinfilin"/>
</dbReference>
<comment type="subcellular location">
    <subcellularLocation>
        <location evidence="1">Cytoplasm</location>
        <location evidence="1">Cytoskeleton</location>
    </subcellularLocation>
</comment>
<evidence type="ECO:0000256" key="6">
    <source>
        <dbReference type="ARBA" id="ARBA00023212"/>
    </source>
</evidence>
<keyword evidence="5" id="KW-0009">Actin-binding</keyword>
<dbReference type="Gene3D" id="3.40.20.10">
    <property type="entry name" value="Severin"/>
    <property type="match status" value="2"/>
</dbReference>
<dbReference type="CDD" id="cd11284">
    <property type="entry name" value="ADF_Twf-C_like"/>
    <property type="match status" value="1"/>
</dbReference>
<keyword evidence="3" id="KW-0963">Cytoplasm</keyword>